<feature type="binding site" evidence="9">
    <location>
        <begin position="207"/>
        <end position="209"/>
    </location>
    <ligand>
        <name>NADP(+)</name>
        <dbReference type="ChEBI" id="CHEBI:58349"/>
    </ligand>
</feature>
<evidence type="ECO:0000256" key="9">
    <source>
        <dbReference type="HAMAP-Rule" id="MF_02127"/>
    </source>
</evidence>
<organism evidence="12 13">
    <name type="scientific">Metallosphaera tengchongensis</name>
    <dbReference type="NCBI Taxonomy" id="1532350"/>
    <lineage>
        <taxon>Archaea</taxon>
        <taxon>Thermoproteota</taxon>
        <taxon>Thermoprotei</taxon>
        <taxon>Sulfolobales</taxon>
        <taxon>Sulfolobaceae</taxon>
        <taxon>Metallosphaera</taxon>
    </lineage>
</organism>
<gene>
    <name evidence="9" type="primary">gdh</name>
    <name evidence="12" type="ORF">GWK48_00425</name>
</gene>
<dbReference type="GO" id="GO:0008270">
    <property type="term" value="F:zinc ion binding"/>
    <property type="evidence" value="ECO:0007669"/>
    <property type="project" value="UniProtKB-UniRule"/>
</dbReference>
<evidence type="ECO:0000259" key="11">
    <source>
        <dbReference type="Pfam" id="PF16912"/>
    </source>
</evidence>
<dbReference type="GO" id="GO:0051262">
    <property type="term" value="P:protein tetramerization"/>
    <property type="evidence" value="ECO:0007669"/>
    <property type="project" value="UniProtKB-ARBA"/>
</dbReference>
<feature type="binding site" evidence="9">
    <location>
        <position position="296"/>
    </location>
    <ligand>
        <name>substrate</name>
    </ligand>
</feature>
<dbReference type="OrthoDB" id="41394at2157"/>
<dbReference type="GeneID" id="55640364"/>
<dbReference type="AlphaFoldDB" id="A0A6N0NT31"/>
<comment type="catalytic activity">
    <reaction evidence="9">
        <text>D-glucose + NAD(+) = D-glucono-1,5-lactone + NADH + H(+)</text>
        <dbReference type="Rhea" id="RHEA:14293"/>
        <dbReference type="ChEBI" id="CHEBI:4167"/>
        <dbReference type="ChEBI" id="CHEBI:15378"/>
        <dbReference type="ChEBI" id="CHEBI:16217"/>
        <dbReference type="ChEBI" id="CHEBI:57540"/>
        <dbReference type="ChEBI" id="CHEBI:57945"/>
        <dbReference type="EC" id="1.1.1.47"/>
    </reaction>
</comment>
<dbReference type="Gene3D" id="3.40.50.720">
    <property type="entry name" value="NAD(P)-binding Rossmann-like Domain"/>
    <property type="match status" value="1"/>
</dbReference>
<comment type="similarity">
    <text evidence="9">Belongs to the zinc-containing alcohol dehydrogenase family. Glucose 1-dehydrogenase subfamily.</text>
</comment>
<dbReference type="InterPro" id="IPR031640">
    <property type="entry name" value="Glu_dehyd_C"/>
</dbReference>
<dbReference type="EC" id="1.1.1.47" evidence="9"/>
<feature type="binding site" evidence="9">
    <location>
        <begin position="294"/>
        <end position="296"/>
    </location>
    <ligand>
        <name>NADP(+)</name>
        <dbReference type="ChEBI" id="CHEBI:58349"/>
    </ligand>
</feature>
<keyword evidence="6 9" id="KW-0560">Oxidoreductase</keyword>
<proteinExistence type="inferred from homology"/>
<evidence type="ECO:0000259" key="10">
    <source>
        <dbReference type="Pfam" id="PF08240"/>
    </source>
</evidence>
<comment type="function">
    <text evidence="9">Catalyzes the NAD(P)(+)-dependent oxidation of D-glucose to D-gluconate via gluconolactone. Can utilize both NAD(+) and NADP(+) as electron acceptor. Is involved in the degradation of glucose through a non-phosphorylative variant of the Entner-Doudoroff pathway.</text>
</comment>
<evidence type="ECO:0000256" key="4">
    <source>
        <dbReference type="ARBA" id="ARBA00022833"/>
    </source>
</evidence>
<evidence type="ECO:0000313" key="13">
    <source>
        <dbReference type="Proteomes" id="UP000509301"/>
    </source>
</evidence>
<dbReference type="PANTHER" id="PTHR43401:SF2">
    <property type="entry name" value="L-THREONINE 3-DEHYDROGENASE"/>
    <property type="match status" value="1"/>
</dbReference>
<dbReference type="KEGG" id="mten:GWK48_00425"/>
<keyword evidence="4 9" id="KW-0862">Zinc</keyword>
<feature type="binding site" evidence="9">
    <location>
        <begin position="266"/>
        <end position="268"/>
    </location>
    <ligand>
        <name>NADP(+)</name>
        <dbReference type="ChEBI" id="CHEBI:58349"/>
    </ligand>
</feature>
<dbReference type="InterPro" id="IPR050129">
    <property type="entry name" value="Zn_alcohol_dh"/>
</dbReference>
<keyword evidence="2 9" id="KW-0479">Metal-binding</keyword>
<dbReference type="GO" id="GO:0005536">
    <property type="term" value="F:D-glucose binding"/>
    <property type="evidence" value="ECO:0007669"/>
    <property type="project" value="UniProtKB-UniRule"/>
</dbReference>
<dbReference type="Proteomes" id="UP000509301">
    <property type="component" value="Chromosome"/>
</dbReference>
<comment type="caution">
    <text evidence="9">Lacks conserved residue(s) required for the propagation of feature annotation.</text>
</comment>
<evidence type="ECO:0000256" key="7">
    <source>
        <dbReference type="ARBA" id="ARBA00023027"/>
    </source>
</evidence>
<keyword evidence="13" id="KW-1185">Reference proteome</keyword>
<accession>A0A6N0NT31</accession>
<dbReference type="Pfam" id="PF08240">
    <property type="entry name" value="ADH_N"/>
    <property type="match status" value="1"/>
</dbReference>
<dbReference type="HAMAP" id="MF_02127">
    <property type="entry name" value="Glucose_DH"/>
    <property type="match status" value="1"/>
</dbReference>
<evidence type="ECO:0000256" key="8">
    <source>
        <dbReference type="ARBA" id="ARBA00023277"/>
    </source>
</evidence>
<dbReference type="RefSeq" id="WP_174628586.1">
    <property type="nucleotide sequence ID" value="NZ_CP049074.1"/>
</dbReference>
<evidence type="ECO:0000256" key="2">
    <source>
        <dbReference type="ARBA" id="ARBA00022723"/>
    </source>
</evidence>
<keyword evidence="7 9" id="KW-0520">NAD</keyword>
<feature type="binding site" evidence="9">
    <location>
        <position position="340"/>
    </location>
    <ligand>
        <name>NADP(+)</name>
        <dbReference type="ChEBI" id="CHEBI:58349"/>
    </ligand>
</feature>
<dbReference type="SUPFAM" id="SSF51735">
    <property type="entry name" value="NAD(P)-binding Rossmann-fold domains"/>
    <property type="match status" value="1"/>
</dbReference>
<dbReference type="SUPFAM" id="SSF50129">
    <property type="entry name" value="GroES-like"/>
    <property type="match status" value="1"/>
</dbReference>
<keyword evidence="5 9" id="KW-0521">NADP</keyword>
<evidence type="ECO:0000256" key="3">
    <source>
        <dbReference type="ARBA" id="ARBA00022741"/>
    </source>
</evidence>
<dbReference type="Gene3D" id="3.90.180.10">
    <property type="entry name" value="Medium-chain alcohol dehydrogenases, catalytic domain"/>
    <property type="match status" value="1"/>
</dbReference>
<feature type="binding site" evidence="9">
    <location>
        <position position="38"/>
    </location>
    <ligand>
        <name>substrate</name>
    </ligand>
</feature>
<feature type="domain" description="Glucose dehydrogenase C-terminal" evidence="11">
    <location>
        <begin position="141"/>
        <end position="350"/>
    </location>
</feature>
<evidence type="ECO:0000256" key="6">
    <source>
        <dbReference type="ARBA" id="ARBA00023002"/>
    </source>
</evidence>
<dbReference type="GO" id="GO:0070403">
    <property type="term" value="F:NAD+ binding"/>
    <property type="evidence" value="ECO:0007669"/>
    <property type="project" value="UniProtKB-UniRule"/>
</dbReference>
<dbReference type="PANTHER" id="PTHR43401">
    <property type="entry name" value="L-THREONINE 3-DEHYDROGENASE"/>
    <property type="match status" value="1"/>
</dbReference>
<keyword evidence="8 9" id="KW-0119">Carbohydrate metabolism</keyword>
<dbReference type="EMBL" id="CP049074">
    <property type="protein sequence ID" value="QKQ99062.1"/>
    <property type="molecule type" value="Genomic_DNA"/>
</dbReference>
<dbReference type="GO" id="GO:0047936">
    <property type="term" value="F:glucose 1-dehydrogenase [NAD(P)+] activity"/>
    <property type="evidence" value="ECO:0007669"/>
    <property type="project" value="UniProtKB-UniRule"/>
</dbReference>
<dbReference type="InterPro" id="IPR011032">
    <property type="entry name" value="GroES-like_sf"/>
</dbReference>
<comment type="cofactor">
    <cofactor evidence="1">
        <name>Zn(2+)</name>
        <dbReference type="ChEBI" id="CHEBI:29105"/>
    </cofactor>
</comment>
<name>A0A6N0NT31_9CREN</name>
<evidence type="ECO:0000313" key="12">
    <source>
        <dbReference type="EMBL" id="QKQ99062.1"/>
    </source>
</evidence>
<dbReference type="InterPro" id="IPR036291">
    <property type="entry name" value="NAD(P)-bd_dom_sf"/>
</dbReference>
<sequence>MKAIVVTPQKPGVDIREIEIQEKGEIRVMTRLSGLCGTDRGIVNGDLDFARPPPGNDYLVLGHETLGEVVEGNDRLRKGDLVVPVVRRGCGECLNCKVGHQDFCETGKFTEIGIRGAHGTMREEFWDSEENLVKVAPSIGEIGVLLEPLSNVVKATRELESIQRRMLWRCEDSTYQCRTAVVLGSGPIGLLFSLTLKTMGFNVIVANRRPPSSVEEEIVKATGSIFINTSSEQLPEMDLLVDTSGHPSAFVPLLQKIRKNGALVLFGTTGKERAEITAEDVTRIVENNVVIMGSVNASKDDFQQGGNLLVTWKEMYGEVMSKFITRKVSVEEAPEVLEHKVPGEIKTVIKWK</sequence>
<dbReference type="InterPro" id="IPR026583">
    <property type="entry name" value="Glc_1-DH_arc"/>
</dbReference>
<protein>
    <recommendedName>
        <fullName evidence="9">Glucose 1-dehydrogenase</fullName>
        <shortName evidence="9">GDH</shortName>
        <shortName evidence="9">GlcDH</shortName>
        <ecNumber evidence="9">1.1.1.47</ecNumber>
    </recommendedName>
</protein>
<dbReference type="InterPro" id="IPR013154">
    <property type="entry name" value="ADH-like_N"/>
</dbReference>
<feature type="binding site" evidence="9">
    <location>
        <position position="147"/>
    </location>
    <ligand>
        <name>substrate</name>
    </ligand>
</feature>
<dbReference type="GO" id="GO:0070401">
    <property type="term" value="F:NADP+ binding"/>
    <property type="evidence" value="ECO:0007669"/>
    <property type="project" value="UniProtKB-UniRule"/>
</dbReference>
<dbReference type="GO" id="GO:0019595">
    <property type="term" value="P:non-phosphorylated glucose catabolic process"/>
    <property type="evidence" value="ECO:0007669"/>
    <property type="project" value="UniProtKB-UniRule"/>
</dbReference>
<comment type="catalytic activity">
    <reaction evidence="9">
        <text>D-glucose + NADP(+) = D-glucono-1,5-lactone + NADPH + H(+)</text>
        <dbReference type="Rhea" id="RHEA:14405"/>
        <dbReference type="ChEBI" id="CHEBI:4167"/>
        <dbReference type="ChEBI" id="CHEBI:15378"/>
        <dbReference type="ChEBI" id="CHEBI:16217"/>
        <dbReference type="ChEBI" id="CHEBI:57783"/>
        <dbReference type="ChEBI" id="CHEBI:58349"/>
        <dbReference type="EC" id="1.1.1.47"/>
    </reaction>
</comment>
<evidence type="ECO:0000256" key="5">
    <source>
        <dbReference type="ARBA" id="ARBA00022857"/>
    </source>
</evidence>
<feature type="domain" description="Alcohol dehydrogenase-like N-terminal" evidence="10">
    <location>
        <begin position="23"/>
        <end position="135"/>
    </location>
</feature>
<feature type="binding site" evidence="9">
    <location>
        <position position="151"/>
    </location>
    <ligand>
        <name>substrate</name>
    </ligand>
</feature>
<reference evidence="12 13" key="1">
    <citation type="submission" date="2020-02" db="EMBL/GenBank/DDBJ databases">
        <title>Comparative genome analysis reveals the metabolism and evolution of the thermophilic archaeal genus Metallosphaera.</title>
        <authorList>
            <person name="Jiang C."/>
        </authorList>
    </citation>
    <scope>NUCLEOTIDE SEQUENCE [LARGE SCALE GENOMIC DNA]</scope>
    <source>
        <strain evidence="12 13">Ric-A</strain>
    </source>
</reference>
<dbReference type="CDD" id="cd08230">
    <property type="entry name" value="glucose_DH"/>
    <property type="match status" value="1"/>
</dbReference>
<feature type="binding site" evidence="9">
    <location>
        <position position="111"/>
    </location>
    <ligand>
        <name>substrate</name>
    </ligand>
</feature>
<keyword evidence="3 9" id="KW-0547">Nucleotide-binding</keyword>
<evidence type="ECO:0000256" key="1">
    <source>
        <dbReference type="ARBA" id="ARBA00001947"/>
    </source>
</evidence>
<dbReference type="Pfam" id="PF16912">
    <property type="entry name" value="Glu_dehyd_C"/>
    <property type="match status" value="1"/>
</dbReference>
<feature type="binding site" evidence="9">
    <location>
        <begin position="185"/>
        <end position="188"/>
    </location>
    <ligand>
        <name>NADP(+)</name>
        <dbReference type="ChEBI" id="CHEBI:58349"/>
    </ligand>
</feature>